<evidence type="ECO:0000313" key="3">
    <source>
        <dbReference type="Proteomes" id="UP001596492"/>
    </source>
</evidence>
<comment type="caution">
    <text evidence="2">The sequence shown here is derived from an EMBL/GenBank/DDBJ whole genome shotgun (WGS) entry which is preliminary data.</text>
</comment>
<reference evidence="3" key="1">
    <citation type="journal article" date="2019" name="Int. J. Syst. Evol. Microbiol.">
        <title>The Global Catalogue of Microorganisms (GCM) 10K type strain sequencing project: providing services to taxonomists for standard genome sequencing and annotation.</title>
        <authorList>
            <consortium name="The Broad Institute Genomics Platform"/>
            <consortium name="The Broad Institute Genome Sequencing Center for Infectious Disease"/>
            <person name="Wu L."/>
            <person name="Ma J."/>
        </authorList>
    </citation>
    <scope>NUCLEOTIDE SEQUENCE [LARGE SCALE GENOMIC DNA]</scope>
    <source>
        <strain evidence="3">CCUG 51308</strain>
    </source>
</reference>
<organism evidence="2 3">
    <name type="scientific">Hirschia litorea</name>
    <dbReference type="NCBI Taxonomy" id="1199156"/>
    <lineage>
        <taxon>Bacteria</taxon>
        <taxon>Pseudomonadati</taxon>
        <taxon>Pseudomonadota</taxon>
        <taxon>Alphaproteobacteria</taxon>
        <taxon>Hyphomonadales</taxon>
        <taxon>Hyphomonadaceae</taxon>
        <taxon>Hirschia</taxon>
    </lineage>
</organism>
<evidence type="ECO:0000313" key="2">
    <source>
        <dbReference type="EMBL" id="MFC7290885.1"/>
    </source>
</evidence>
<gene>
    <name evidence="2" type="ORF">ACFQS8_04610</name>
</gene>
<dbReference type="InterPro" id="IPR006431">
    <property type="entry name" value="Phage_tape_meas_C"/>
</dbReference>
<dbReference type="RefSeq" id="WP_382166090.1">
    <property type="nucleotide sequence ID" value="NZ_JBHTBR010000002.1"/>
</dbReference>
<sequence>MENEEIDALMTQAGARMRAEITRALAQGELEFKDMAEKIALDMGRLVLKQILAGMQSQNLAQGLGGGVGGNANNGGSSDAQFAVELTRILQQGSRYI</sequence>
<dbReference type="Proteomes" id="UP001596492">
    <property type="component" value="Unassembled WGS sequence"/>
</dbReference>
<protein>
    <submittedName>
        <fullName evidence="2">Phage tail tape measure C-terminal domain-containing protein</fullName>
    </submittedName>
</protein>
<proteinExistence type="predicted"/>
<evidence type="ECO:0000259" key="1">
    <source>
        <dbReference type="Pfam" id="PF09718"/>
    </source>
</evidence>
<feature type="domain" description="Bacteriophage tail tape measure C-terminal" evidence="1">
    <location>
        <begin position="6"/>
        <end position="55"/>
    </location>
</feature>
<accession>A0ABW2IJA0</accession>
<keyword evidence="3" id="KW-1185">Reference proteome</keyword>
<dbReference type="EMBL" id="JBHTBR010000002">
    <property type="protein sequence ID" value="MFC7290885.1"/>
    <property type="molecule type" value="Genomic_DNA"/>
</dbReference>
<name>A0ABW2IJA0_9PROT</name>
<dbReference type="Pfam" id="PF09718">
    <property type="entry name" value="Tape_meas_lam_C"/>
    <property type="match status" value="1"/>
</dbReference>